<accession>A0A8H9IBH0</accession>
<dbReference type="Pfam" id="PF00756">
    <property type="entry name" value="Esterase"/>
    <property type="match status" value="1"/>
</dbReference>
<reference evidence="2" key="2">
    <citation type="submission" date="2020-09" db="EMBL/GenBank/DDBJ databases">
        <authorList>
            <person name="Sun Q."/>
            <person name="Kim S."/>
        </authorList>
    </citation>
    <scope>NUCLEOTIDE SEQUENCE</scope>
    <source>
        <strain evidence="2">KCTC 32337</strain>
    </source>
</reference>
<dbReference type="Proteomes" id="UP000622604">
    <property type="component" value="Unassembled WGS sequence"/>
</dbReference>
<dbReference type="Gene3D" id="3.40.50.1820">
    <property type="entry name" value="alpha/beta hydrolase"/>
    <property type="match status" value="1"/>
</dbReference>
<dbReference type="RefSeq" id="WP_191866003.1">
    <property type="nucleotide sequence ID" value="NZ_BMZC01000005.1"/>
</dbReference>
<keyword evidence="1" id="KW-0732">Signal</keyword>
<protein>
    <submittedName>
        <fullName evidence="2">Esterase</fullName>
    </submittedName>
</protein>
<sequence length="315" mass="35477">MRKILLFSLNLTLMFTLYAGASTASEVTRGNLVTISDFDSNYVASRNVHIWLPEQYAQTTKQGEKFAVLYMHDGQMLFDRSSTWNGQAWGVDEVASDLLDKSKLRPFIVVGIDNGGATLRHAEYFPQKPFESLSSDKQKALYQGTHNGAQSLFAGNKVQSDEYLKFIVNELKPYIDKTYKVHTDPENTFIMGSSMGGLISLYAISEYPEVFGAAACLSTHWPGDFDSKDDLIPRAFFSYMKAHLPTANNHRIYFDHGTATLDARYPALQKRADAIMLEKGYDTNNWQTLAFAGAAHTEDAWNARLHIPLFFFFGQ</sequence>
<evidence type="ECO:0000313" key="3">
    <source>
        <dbReference type="Proteomes" id="UP000622604"/>
    </source>
</evidence>
<reference evidence="2" key="1">
    <citation type="journal article" date="2014" name="Int. J. Syst. Evol. Microbiol.">
        <title>Complete genome sequence of Corynebacterium casei LMG S-19264T (=DSM 44701T), isolated from a smear-ripened cheese.</title>
        <authorList>
            <consortium name="US DOE Joint Genome Institute (JGI-PGF)"/>
            <person name="Walter F."/>
            <person name="Albersmeier A."/>
            <person name="Kalinowski J."/>
            <person name="Ruckert C."/>
        </authorList>
    </citation>
    <scope>NUCLEOTIDE SEQUENCE</scope>
    <source>
        <strain evidence="2">KCTC 32337</strain>
    </source>
</reference>
<dbReference type="InterPro" id="IPR000801">
    <property type="entry name" value="Esterase-like"/>
</dbReference>
<dbReference type="PANTHER" id="PTHR48098:SF6">
    <property type="entry name" value="FERRI-BACILLIBACTIN ESTERASE BESA"/>
    <property type="match status" value="1"/>
</dbReference>
<comment type="caution">
    <text evidence="2">The sequence shown here is derived from an EMBL/GenBank/DDBJ whole genome shotgun (WGS) entry which is preliminary data.</text>
</comment>
<evidence type="ECO:0000256" key="1">
    <source>
        <dbReference type="SAM" id="SignalP"/>
    </source>
</evidence>
<organism evidence="2 3">
    <name type="scientific">Paraglaciecola chathamensis</name>
    <dbReference type="NCBI Taxonomy" id="368405"/>
    <lineage>
        <taxon>Bacteria</taxon>
        <taxon>Pseudomonadati</taxon>
        <taxon>Pseudomonadota</taxon>
        <taxon>Gammaproteobacteria</taxon>
        <taxon>Alteromonadales</taxon>
        <taxon>Alteromonadaceae</taxon>
        <taxon>Paraglaciecola</taxon>
    </lineage>
</organism>
<name>A0A8H9IBH0_9ALTE</name>
<dbReference type="EMBL" id="BMZC01000005">
    <property type="protein sequence ID" value="GGZ63380.1"/>
    <property type="molecule type" value="Genomic_DNA"/>
</dbReference>
<dbReference type="AlphaFoldDB" id="A0A8H9IBH0"/>
<dbReference type="InterPro" id="IPR050583">
    <property type="entry name" value="Mycobacterial_A85_antigen"/>
</dbReference>
<dbReference type="PANTHER" id="PTHR48098">
    <property type="entry name" value="ENTEROCHELIN ESTERASE-RELATED"/>
    <property type="match status" value="1"/>
</dbReference>
<feature type="signal peptide" evidence="1">
    <location>
        <begin position="1"/>
        <end position="24"/>
    </location>
</feature>
<proteinExistence type="predicted"/>
<evidence type="ECO:0000313" key="2">
    <source>
        <dbReference type="EMBL" id="GGZ63380.1"/>
    </source>
</evidence>
<feature type="chain" id="PRO_5034462726" evidence="1">
    <location>
        <begin position="25"/>
        <end position="315"/>
    </location>
</feature>
<dbReference type="InterPro" id="IPR029058">
    <property type="entry name" value="AB_hydrolase_fold"/>
</dbReference>
<gene>
    <name evidence="2" type="ORF">GCM10011274_21880</name>
</gene>
<dbReference type="SUPFAM" id="SSF53474">
    <property type="entry name" value="alpha/beta-Hydrolases"/>
    <property type="match status" value="1"/>
</dbReference>